<evidence type="ECO:0000256" key="5">
    <source>
        <dbReference type="ARBA" id="ARBA00022801"/>
    </source>
</evidence>
<feature type="transmembrane region" description="Helical" evidence="14">
    <location>
        <begin position="12"/>
        <end position="30"/>
    </location>
</feature>
<evidence type="ECO:0000256" key="12">
    <source>
        <dbReference type="PIRSR" id="PIRSR615500-1"/>
    </source>
</evidence>
<comment type="similarity">
    <text evidence="1">Belongs to the peptidase S8 family. Furin subfamily.</text>
</comment>
<dbReference type="GO" id="GO:0043005">
    <property type="term" value="C:neuron projection"/>
    <property type="evidence" value="ECO:0007669"/>
    <property type="project" value="TreeGrafter"/>
</dbReference>
<dbReference type="SUPFAM" id="SSF52743">
    <property type="entry name" value="Subtilisin-like"/>
    <property type="match status" value="1"/>
</dbReference>
<dbReference type="PANTHER" id="PTHR42884:SF14">
    <property type="entry name" value="NEUROENDOCRINE CONVERTASE 1"/>
    <property type="match status" value="1"/>
</dbReference>
<keyword evidence="4" id="KW-0732">Signal</keyword>
<dbReference type="EC" id="3.4.21.75" evidence="11"/>
<evidence type="ECO:0000259" key="15">
    <source>
        <dbReference type="PROSITE" id="PS51829"/>
    </source>
</evidence>
<feature type="active site" description="Charge relay system" evidence="12 13">
    <location>
        <position position="193"/>
    </location>
</feature>
<dbReference type="InterPro" id="IPR002884">
    <property type="entry name" value="P_dom"/>
</dbReference>
<dbReference type="GO" id="GO:0016486">
    <property type="term" value="P:peptide hormone processing"/>
    <property type="evidence" value="ECO:0007669"/>
    <property type="project" value="TreeGrafter"/>
</dbReference>
<evidence type="ECO:0000256" key="3">
    <source>
        <dbReference type="ARBA" id="ARBA00022685"/>
    </source>
</evidence>
<evidence type="ECO:0000256" key="6">
    <source>
        <dbReference type="ARBA" id="ARBA00022825"/>
    </source>
</evidence>
<keyword evidence="7" id="KW-0106">Calcium</keyword>
<keyword evidence="9" id="KW-0325">Glycoprotein</keyword>
<dbReference type="FunFam" id="3.40.50.200:FF:000001">
    <property type="entry name" value="Furin 2, isoform B"/>
    <property type="match status" value="1"/>
</dbReference>
<dbReference type="Pfam" id="PF00082">
    <property type="entry name" value="Peptidase_S8"/>
    <property type="match status" value="1"/>
</dbReference>
<dbReference type="PRINTS" id="PR00723">
    <property type="entry name" value="SUBTILISIN"/>
</dbReference>
<dbReference type="GO" id="GO:0005737">
    <property type="term" value="C:cytoplasm"/>
    <property type="evidence" value="ECO:0007669"/>
    <property type="project" value="UniProtKB-ARBA"/>
</dbReference>
<feature type="active site" description="Charge relay system" evidence="12 13">
    <location>
        <position position="233"/>
    </location>
</feature>
<dbReference type="InterPro" id="IPR015500">
    <property type="entry name" value="Peptidase_S8_subtilisin-rel"/>
</dbReference>
<dbReference type="SUPFAM" id="SSF49785">
    <property type="entry name" value="Galactose-binding domain-like"/>
    <property type="match status" value="1"/>
</dbReference>
<evidence type="ECO:0000256" key="2">
    <source>
        <dbReference type="ARBA" id="ARBA00022670"/>
    </source>
</evidence>
<keyword evidence="14" id="KW-0472">Membrane</keyword>
<evidence type="ECO:0000256" key="9">
    <source>
        <dbReference type="ARBA" id="ARBA00023180"/>
    </source>
</evidence>
<dbReference type="PROSITE" id="PS51829">
    <property type="entry name" value="P_HOMO_B"/>
    <property type="match status" value="1"/>
</dbReference>
<dbReference type="GO" id="GO:0012505">
    <property type="term" value="C:endomembrane system"/>
    <property type="evidence" value="ECO:0007669"/>
    <property type="project" value="UniProtKB-ARBA"/>
</dbReference>
<dbReference type="InterPro" id="IPR008979">
    <property type="entry name" value="Galactose-bd-like_sf"/>
</dbReference>
<keyword evidence="8" id="KW-0865">Zymogen</keyword>
<dbReference type="InterPro" id="IPR023827">
    <property type="entry name" value="Peptidase_S8_Asp-AS"/>
</dbReference>
<dbReference type="AlphaFoldDB" id="A0A7R8V1S3"/>
<keyword evidence="6 13" id="KW-0720">Serine protease</keyword>
<evidence type="ECO:0000256" key="7">
    <source>
        <dbReference type="ARBA" id="ARBA00022837"/>
    </source>
</evidence>
<evidence type="ECO:0000256" key="14">
    <source>
        <dbReference type="SAM" id="Phobius"/>
    </source>
</evidence>
<dbReference type="PROSITE" id="PS00137">
    <property type="entry name" value="SUBTILASE_HIS"/>
    <property type="match status" value="1"/>
</dbReference>
<dbReference type="Pfam" id="PF01483">
    <property type="entry name" value="P_proprotein"/>
    <property type="match status" value="1"/>
</dbReference>
<feature type="domain" description="P/Homo B" evidence="15">
    <location>
        <begin position="482"/>
        <end position="618"/>
    </location>
</feature>
<dbReference type="Pfam" id="PF16470">
    <property type="entry name" value="S8_pro-domain"/>
    <property type="match status" value="1"/>
</dbReference>
<keyword evidence="5 13" id="KW-0378">Hydrolase</keyword>
<dbReference type="InParanoid" id="A0A7R8V1S3"/>
<dbReference type="CDD" id="cd04059">
    <property type="entry name" value="Peptidases_S8_Protein_convertases_Kexins_Furin-like"/>
    <property type="match status" value="1"/>
</dbReference>
<evidence type="ECO:0000256" key="10">
    <source>
        <dbReference type="ARBA" id="ARBA00035756"/>
    </source>
</evidence>
<organism evidence="16 17">
    <name type="scientific">Hermetia illucens</name>
    <name type="common">Black soldier fly</name>
    <dbReference type="NCBI Taxonomy" id="343691"/>
    <lineage>
        <taxon>Eukaryota</taxon>
        <taxon>Metazoa</taxon>
        <taxon>Ecdysozoa</taxon>
        <taxon>Arthropoda</taxon>
        <taxon>Hexapoda</taxon>
        <taxon>Insecta</taxon>
        <taxon>Pterygota</taxon>
        <taxon>Neoptera</taxon>
        <taxon>Endopterygota</taxon>
        <taxon>Diptera</taxon>
        <taxon>Brachycera</taxon>
        <taxon>Stratiomyomorpha</taxon>
        <taxon>Stratiomyidae</taxon>
        <taxon>Hermetiinae</taxon>
        <taxon>Hermetia</taxon>
    </lineage>
</organism>
<keyword evidence="2 13" id="KW-0645">Protease</keyword>
<dbReference type="InterPro" id="IPR032815">
    <property type="entry name" value="S8_pro-domain"/>
</dbReference>
<dbReference type="Gene3D" id="2.60.120.260">
    <property type="entry name" value="Galactose-binding domain-like"/>
    <property type="match status" value="1"/>
</dbReference>
<dbReference type="Gene3D" id="3.30.70.850">
    <property type="entry name" value="Peptidase S8, pro-domain"/>
    <property type="match status" value="1"/>
</dbReference>
<evidence type="ECO:0000256" key="11">
    <source>
        <dbReference type="ARBA" id="ARBA00038993"/>
    </source>
</evidence>
<keyword evidence="17" id="KW-1185">Reference proteome</keyword>
<dbReference type="InterPro" id="IPR038466">
    <property type="entry name" value="S8_pro-domain_sf"/>
</dbReference>
<evidence type="ECO:0000256" key="8">
    <source>
        <dbReference type="ARBA" id="ARBA00023145"/>
    </source>
</evidence>
<dbReference type="OMA" id="EYARNAY"/>
<dbReference type="InterPro" id="IPR023828">
    <property type="entry name" value="Peptidase_S8_Ser-AS"/>
</dbReference>
<dbReference type="InterPro" id="IPR034182">
    <property type="entry name" value="Kexin/furin"/>
</dbReference>
<dbReference type="InterPro" id="IPR036852">
    <property type="entry name" value="Peptidase_S8/S53_dom_sf"/>
</dbReference>
<dbReference type="GO" id="GO:0004252">
    <property type="term" value="F:serine-type endopeptidase activity"/>
    <property type="evidence" value="ECO:0007669"/>
    <property type="project" value="UniProtKB-UniRule"/>
</dbReference>
<accession>A0A7R8V1S3</accession>
<evidence type="ECO:0000256" key="1">
    <source>
        <dbReference type="ARBA" id="ARBA00005325"/>
    </source>
</evidence>
<dbReference type="InterPro" id="IPR000209">
    <property type="entry name" value="Peptidase_S8/S53_dom"/>
</dbReference>
<dbReference type="PROSITE" id="PS00136">
    <property type="entry name" value="SUBTILASE_ASP"/>
    <property type="match status" value="1"/>
</dbReference>
<comment type="catalytic activity">
    <reaction evidence="10">
        <text>Release of mature proteins from their proproteins by cleavage of -Arg-Xaa-Yaa-Arg-|-Zaa- bonds, where Xaa can be any amino acid and Yaa is Arg or Lys. Releases albumin, complement component C3 and von Willebrand factor from their respective precursors.</text>
        <dbReference type="EC" id="3.4.21.75"/>
    </reaction>
</comment>
<name>A0A7R8V1S3_HERIL</name>
<evidence type="ECO:0000313" key="16">
    <source>
        <dbReference type="EMBL" id="CAD7091265.1"/>
    </source>
</evidence>
<dbReference type="GO" id="GO:0016020">
    <property type="term" value="C:membrane"/>
    <property type="evidence" value="ECO:0007669"/>
    <property type="project" value="TreeGrafter"/>
</dbReference>
<keyword evidence="3" id="KW-0165">Cleavage on pair of basic residues</keyword>
<gene>
    <name evidence="16" type="ORF">HERILL_LOCUS13688</name>
</gene>
<evidence type="ECO:0000256" key="13">
    <source>
        <dbReference type="PROSITE-ProRule" id="PRU01240"/>
    </source>
</evidence>
<dbReference type="EMBL" id="LR899013">
    <property type="protein sequence ID" value="CAD7091265.1"/>
    <property type="molecule type" value="Genomic_DNA"/>
</dbReference>
<dbReference type="GO" id="GO:0005615">
    <property type="term" value="C:extracellular space"/>
    <property type="evidence" value="ECO:0007669"/>
    <property type="project" value="TreeGrafter"/>
</dbReference>
<evidence type="ECO:0000313" key="17">
    <source>
        <dbReference type="Proteomes" id="UP000594454"/>
    </source>
</evidence>
<dbReference type="Proteomes" id="UP000594454">
    <property type="component" value="Chromosome 5"/>
</dbReference>
<dbReference type="Gene3D" id="3.40.50.200">
    <property type="entry name" value="Peptidase S8/S53 domain"/>
    <property type="match status" value="1"/>
</dbReference>
<keyword evidence="14" id="KW-0812">Transmembrane</keyword>
<evidence type="ECO:0000256" key="4">
    <source>
        <dbReference type="ARBA" id="ARBA00022729"/>
    </source>
</evidence>
<keyword evidence="14" id="KW-1133">Transmembrane helix</keyword>
<dbReference type="OrthoDB" id="300641at2759"/>
<sequence>MFSVPSGFLSSVFRYVVLTVVLLVSLQVQYACMLDYNLNKYYLIALKDGDIRDAMILAKENHCKVVKQVRGFSNVFLLERLPAYNGNSKRSQWTHNEEFNADHRVLWAAQQKPIKREKRDHVFFPFAEYYDEIKMNHLNDFREPLDFNDELWEKQWYMQKTPNKTGIKKLDLNVLPVYAKGITGKGVRVAVLDDGLEFDHEDLIDNFDPEISWDCNNDSPDPRPDYADSTNRHGTRCAGEIAMIANNKKCGVGIAFNARIGGIKLLDNLLYDFIEGMALGFAYDKVDIYSSSWGPTDNGMSLDKPGVFASMALKRGVNEGRGGKGSIYVWASGNGGSKNDNCNCDGYCTSIYTITVGSVTQRGTLPWYSEKCASILTVTYSSGTLSDKMIATTDLRNRCTIEHTGTSASAPLAAGIIALGLEANPELTWRDVQHIIVRTADSNSLDSEGWNKNGAGRNYNNQFGFGLMNADALVSLATTWKTVPPKFIEEFLGYENITAEPYGNITSNRKSATVFFDANFTNIRYLEHVEVKVNIINLVRGKLEIYLTSPSGMSVPILEQRKNDNSTEGFQDWVFMSVATWSENPRGLWRIKIIDNTNGIGYLNVGKCTLMLHGTIIDPDAVQNDSQNEESINFYSDFDNTISES</sequence>
<reference evidence="16 17" key="1">
    <citation type="submission" date="2020-11" db="EMBL/GenBank/DDBJ databases">
        <authorList>
            <person name="Wallbank WR R."/>
            <person name="Pardo Diaz C."/>
            <person name="Kozak K."/>
            <person name="Martin S."/>
            <person name="Jiggins C."/>
            <person name="Moest M."/>
            <person name="Warren A I."/>
            <person name="Generalovic N T."/>
            <person name="Byers J.R.P. K."/>
            <person name="Montejo-Kovacevich G."/>
            <person name="Yen C E."/>
        </authorList>
    </citation>
    <scope>NUCLEOTIDE SEQUENCE [LARGE SCALE GENOMIC DNA]</scope>
</reference>
<dbReference type="PROSITE" id="PS51892">
    <property type="entry name" value="SUBTILASE"/>
    <property type="match status" value="1"/>
</dbReference>
<dbReference type="PROSITE" id="PS00138">
    <property type="entry name" value="SUBTILASE_SER"/>
    <property type="match status" value="1"/>
</dbReference>
<dbReference type="PANTHER" id="PTHR42884">
    <property type="entry name" value="PROPROTEIN CONVERTASE SUBTILISIN/KEXIN-RELATED"/>
    <property type="match status" value="1"/>
</dbReference>
<feature type="active site" description="Charge relay system" evidence="12 13">
    <location>
        <position position="407"/>
    </location>
</feature>
<proteinExistence type="inferred from homology"/>
<protein>
    <recommendedName>
        <fullName evidence="11">furin</fullName>
        <ecNumber evidence="11">3.4.21.75</ecNumber>
    </recommendedName>
</protein>
<dbReference type="InterPro" id="IPR022398">
    <property type="entry name" value="Peptidase_S8_His-AS"/>
</dbReference>